<feature type="domain" description="Tyrosine specific protein phosphatases" evidence="16">
    <location>
        <begin position="114"/>
        <end position="171"/>
    </location>
</feature>
<evidence type="ECO:0000256" key="10">
    <source>
        <dbReference type="ARBA" id="ARBA00038621"/>
    </source>
</evidence>
<keyword evidence="6 14" id="KW-0378">Hydrolase</keyword>
<comment type="subcellular location">
    <subcellularLocation>
        <location evidence="2">Cytoplasm</location>
    </subcellularLocation>
    <subcellularLocation>
        <location evidence="3">Golgi apparatus</location>
    </subcellularLocation>
    <subcellularLocation>
        <location evidence="1">Nucleus</location>
    </subcellularLocation>
</comment>
<dbReference type="PRINTS" id="PR01909">
    <property type="entry name" value="ADSPHPHTASEA"/>
</dbReference>
<reference evidence="17" key="1">
    <citation type="submission" date="2021-05" db="EMBL/GenBank/DDBJ databases">
        <authorList>
            <person name="Tigano A."/>
        </authorList>
    </citation>
    <scope>NUCLEOTIDE SEQUENCE</scope>
</reference>
<dbReference type="PROSITE" id="PS50056">
    <property type="entry name" value="TYR_PHOSPHATASE_2"/>
    <property type="match status" value="1"/>
</dbReference>
<dbReference type="Proteomes" id="UP000677803">
    <property type="component" value="Unassembled WGS sequence"/>
</dbReference>
<dbReference type="AlphaFoldDB" id="A0A8S4AW91"/>
<feature type="active site" description="Phosphocysteine intermediate" evidence="13">
    <location>
        <position position="137"/>
    </location>
</feature>
<dbReference type="PROSITE" id="PS50054">
    <property type="entry name" value="TYR_PHOSPHATASE_DUAL"/>
    <property type="match status" value="1"/>
</dbReference>
<dbReference type="SMART" id="SM00195">
    <property type="entry name" value="DSPc"/>
    <property type="match status" value="1"/>
</dbReference>
<dbReference type="GO" id="GO:0008138">
    <property type="term" value="F:protein tyrosine/serine/threonine phosphatase activity"/>
    <property type="evidence" value="ECO:0007669"/>
    <property type="project" value="UniProtKB-UniRule"/>
</dbReference>
<dbReference type="SUPFAM" id="SSF52799">
    <property type="entry name" value="(Phosphotyrosine protein) phosphatases II"/>
    <property type="match status" value="1"/>
</dbReference>
<evidence type="ECO:0000256" key="8">
    <source>
        <dbReference type="ARBA" id="ARBA00023034"/>
    </source>
</evidence>
<dbReference type="PROSITE" id="PS00383">
    <property type="entry name" value="TYR_PHOSPHATASE_1"/>
    <property type="match status" value="1"/>
</dbReference>
<proteinExistence type="inferred from homology"/>
<keyword evidence="8" id="KW-0333">Golgi apparatus</keyword>
<dbReference type="Pfam" id="PF00782">
    <property type="entry name" value="DSPc"/>
    <property type="match status" value="1"/>
</dbReference>
<name>A0A8S4AW91_9TELE</name>
<evidence type="ECO:0000256" key="3">
    <source>
        <dbReference type="ARBA" id="ARBA00004555"/>
    </source>
</evidence>
<dbReference type="GO" id="GO:0033549">
    <property type="term" value="F:MAP kinase phosphatase activity"/>
    <property type="evidence" value="ECO:0007669"/>
    <property type="project" value="TreeGrafter"/>
</dbReference>
<evidence type="ECO:0000256" key="9">
    <source>
        <dbReference type="ARBA" id="ARBA00023242"/>
    </source>
</evidence>
<keyword evidence="7 14" id="KW-0904">Protein phosphatase</keyword>
<dbReference type="GO" id="GO:0004725">
    <property type="term" value="F:protein tyrosine phosphatase activity"/>
    <property type="evidence" value="ECO:0007669"/>
    <property type="project" value="UniProtKB-EC"/>
</dbReference>
<dbReference type="InterPro" id="IPR029021">
    <property type="entry name" value="Prot-tyrosine_phosphatase-like"/>
</dbReference>
<dbReference type="GO" id="GO:0005634">
    <property type="term" value="C:nucleus"/>
    <property type="evidence" value="ECO:0007669"/>
    <property type="project" value="UniProtKB-SubCell"/>
</dbReference>
<protein>
    <recommendedName>
        <fullName evidence="14">Dual specificity protein phosphatase</fullName>
        <ecNumber evidence="14">3.1.3.16</ecNumber>
        <ecNumber evidence="14">3.1.3.48</ecNumber>
    </recommendedName>
</protein>
<dbReference type="Gene3D" id="3.90.190.10">
    <property type="entry name" value="Protein tyrosine phosphatase superfamily"/>
    <property type="match status" value="1"/>
</dbReference>
<comment type="subunit">
    <text evidence="10">Interacts with HSF4.</text>
</comment>
<dbReference type="InterPro" id="IPR020405">
    <property type="entry name" value="Atypical_DUSP_subfamA"/>
</dbReference>
<accession>A0A8S4AW91</accession>
<keyword evidence="9" id="KW-0539">Nucleus</keyword>
<evidence type="ECO:0000256" key="12">
    <source>
        <dbReference type="ARBA" id="ARBA00048336"/>
    </source>
</evidence>
<evidence type="ECO:0000256" key="7">
    <source>
        <dbReference type="ARBA" id="ARBA00022912"/>
    </source>
</evidence>
<dbReference type="InterPro" id="IPR016130">
    <property type="entry name" value="Tyr_Pase_AS"/>
</dbReference>
<dbReference type="EC" id="3.1.3.48" evidence="14"/>
<dbReference type="InterPro" id="IPR020422">
    <property type="entry name" value="TYR_PHOSPHATASE_DUAL_dom"/>
</dbReference>
<evidence type="ECO:0000256" key="1">
    <source>
        <dbReference type="ARBA" id="ARBA00004123"/>
    </source>
</evidence>
<dbReference type="InterPro" id="IPR000340">
    <property type="entry name" value="Dual-sp_phosphatase_cat-dom"/>
</dbReference>
<evidence type="ECO:0000256" key="13">
    <source>
        <dbReference type="PIRSR" id="PIRSR620405-1"/>
    </source>
</evidence>
<gene>
    <name evidence="17" type="ORF">MMEN_LOCUS10478</name>
</gene>
<evidence type="ECO:0000256" key="6">
    <source>
        <dbReference type="ARBA" id="ARBA00022801"/>
    </source>
</evidence>
<keyword evidence="18" id="KW-1185">Reference proteome</keyword>
<dbReference type="InterPro" id="IPR000387">
    <property type="entry name" value="Tyr_Pase_dom"/>
</dbReference>
<dbReference type="GO" id="GO:0004722">
    <property type="term" value="F:protein serine/threonine phosphatase activity"/>
    <property type="evidence" value="ECO:0007669"/>
    <property type="project" value="UniProtKB-EC"/>
</dbReference>
<evidence type="ECO:0000256" key="14">
    <source>
        <dbReference type="RuleBase" id="RU366038"/>
    </source>
</evidence>
<comment type="similarity">
    <text evidence="4 14">Belongs to the protein-tyrosine phosphatase family. Non-receptor class dual specificity subfamily.</text>
</comment>
<keyword evidence="5" id="KW-0963">Cytoplasm</keyword>
<dbReference type="PRINTS" id="PR01908">
    <property type="entry name" value="ADSPHPHTASE"/>
</dbReference>
<dbReference type="GO" id="GO:0005794">
    <property type="term" value="C:Golgi apparatus"/>
    <property type="evidence" value="ECO:0007669"/>
    <property type="project" value="UniProtKB-SubCell"/>
</dbReference>
<dbReference type="PANTHER" id="PTHR45682">
    <property type="entry name" value="AGAP008228-PA"/>
    <property type="match status" value="1"/>
</dbReference>
<evidence type="ECO:0000259" key="15">
    <source>
        <dbReference type="PROSITE" id="PS50054"/>
    </source>
</evidence>
<dbReference type="EMBL" id="CAJRST010011112">
    <property type="protein sequence ID" value="CAG5922195.1"/>
    <property type="molecule type" value="Genomic_DNA"/>
</dbReference>
<dbReference type="GO" id="GO:0043409">
    <property type="term" value="P:negative regulation of MAPK cascade"/>
    <property type="evidence" value="ECO:0007669"/>
    <property type="project" value="TreeGrafter"/>
</dbReference>
<dbReference type="PANTHER" id="PTHR45682:SF8">
    <property type="entry name" value="DUAL SPECIFICITY PROTEIN PHOSPHATASE 26"/>
    <property type="match status" value="1"/>
</dbReference>
<evidence type="ECO:0000256" key="11">
    <source>
        <dbReference type="ARBA" id="ARBA00047761"/>
    </source>
</evidence>
<sequence length="198" mass="22127">MSYTSKLPASWNDERPPRKVEIDLSSPGLAVFELEKLLFTGKAIISHADEVWPRLYIGDQHSAENLADLSVHRFTHILNAAHSTRRGQPDIYEGMAIAYMGIEARDSCDFDMSVNFQMAADFIQRALGRGGKVLVHCHVGVSRSATLVLAYLMLKQNLTLVEAICAVKNNRGVIPNRGFLRQLIKLDGQIFGKHHPFL</sequence>
<evidence type="ECO:0000256" key="5">
    <source>
        <dbReference type="ARBA" id="ARBA00022490"/>
    </source>
</evidence>
<feature type="domain" description="Tyrosine-protein phosphatase" evidence="15">
    <location>
        <begin position="47"/>
        <end position="192"/>
    </location>
</feature>
<evidence type="ECO:0000259" key="16">
    <source>
        <dbReference type="PROSITE" id="PS50056"/>
    </source>
</evidence>
<evidence type="ECO:0000313" key="18">
    <source>
        <dbReference type="Proteomes" id="UP000677803"/>
    </source>
</evidence>
<dbReference type="OrthoDB" id="2017893at2759"/>
<comment type="catalytic activity">
    <reaction evidence="14">
        <text>O-phospho-L-tyrosyl-[protein] + H2O = L-tyrosyl-[protein] + phosphate</text>
        <dbReference type="Rhea" id="RHEA:10684"/>
        <dbReference type="Rhea" id="RHEA-COMP:10136"/>
        <dbReference type="Rhea" id="RHEA-COMP:20101"/>
        <dbReference type="ChEBI" id="CHEBI:15377"/>
        <dbReference type="ChEBI" id="CHEBI:43474"/>
        <dbReference type="ChEBI" id="CHEBI:46858"/>
        <dbReference type="ChEBI" id="CHEBI:61978"/>
        <dbReference type="EC" id="3.1.3.48"/>
    </reaction>
</comment>
<evidence type="ECO:0000256" key="4">
    <source>
        <dbReference type="ARBA" id="ARBA00008601"/>
    </source>
</evidence>
<evidence type="ECO:0000313" key="17">
    <source>
        <dbReference type="EMBL" id="CAG5922195.1"/>
    </source>
</evidence>
<comment type="catalytic activity">
    <reaction evidence="11 14">
        <text>O-phospho-L-seryl-[protein] + H2O = L-seryl-[protein] + phosphate</text>
        <dbReference type="Rhea" id="RHEA:20629"/>
        <dbReference type="Rhea" id="RHEA-COMP:9863"/>
        <dbReference type="Rhea" id="RHEA-COMP:11604"/>
        <dbReference type="ChEBI" id="CHEBI:15377"/>
        <dbReference type="ChEBI" id="CHEBI:29999"/>
        <dbReference type="ChEBI" id="CHEBI:43474"/>
        <dbReference type="ChEBI" id="CHEBI:83421"/>
        <dbReference type="EC" id="3.1.3.16"/>
    </reaction>
</comment>
<organism evidence="17 18">
    <name type="scientific">Menidia menidia</name>
    <name type="common">Atlantic silverside</name>
    <dbReference type="NCBI Taxonomy" id="238744"/>
    <lineage>
        <taxon>Eukaryota</taxon>
        <taxon>Metazoa</taxon>
        <taxon>Chordata</taxon>
        <taxon>Craniata</taxon>
        <taxon>Vertebrata</taxon>
        <taxon>Euteleostomi</taxon>
        <taxon>Actinopterygii</taxon>
        <taxon>Neopterygii</taxon>
        <taxon>Teleostei</taxon>
        <taxon>Neoteleostei</taxon>
        <taxon>Acanthomorphata</taxon>
        <taxon>Ovalentaria</taxon>
        <taxon>Atherinomorphae</taxon>
        <taxon>Atheriniformes</taxon>
        <taxon>Atherinopsidae</taxon>
        <taxon>Menidiinae</taxon>
        <taxon>Menidia</taxon>
    </lineage>
</organism>
<evidence type="ECO:0000256" key="2">
    <source>
        <dbReference type="ARBA" id="ARBA00004496"/>
    </source>
</evidence>
<comment type="caution">
    <text evidence="17">The sequence shown here is derived from an EMBL/GenBank/DDBJ whole genome shotgun (WGS) entry which is preliminary data.</text>
</comment>
<comment type="catalytic activity">
    <reaction evidence="12 14">
        <text>O-phospho-L-threonyl-[protein] + H2O = L-threonyl-[protein] + phosphate</text>
        <dbReference type="Rhea" id="RHEA:47004"/>
        <dbReference type="Rhea" id="RHEA-COMP:11060"/>
        <dbReference type="Rhea" id="RHEA-COMP:11605"/>
        <dbReference type="ChEBI" id="CHEBI:15377"/>
        <dbReference type="ChEBI" id="CHEBI:30013"/>
        <dbReference type="ChEBI" id="CHEBI:43474"/>
        <dbReference type="ChEBI" id="CHEBI:61977"/>
        <dbReference type="EC" id="3.1.3.16"/>
    </reaction>
</comment>
<comment type="function">
    <text evidence="14">Dual specificity phosphatase able to dephosphorylate phosphotyrosine, phosphoserine and phosphothreonine residues, with a preference for phosphotyrosine as a substrate.</text>
</comment>
<dbReference type="EC" id="3.1.3.16" evidence="14"/>